<dbReference type="InterPro" id="IPR036735">
    <property type="entry name" value="NGN_dom_sf"/>
</dbReference>
<dbReference type="InterPro" id="IPR041976">
    <property type="entry name" value="KOW_Spt5_3"/>
</dbReference>
<dbReference type="InterPro" id="IPR039659">
    <property type="entry name" value="SPT5"/>
</dbReference>
<dbReference type="Pfam" id="PF23042">
    <property type="entry name" value="KOW1_SPT5"/>
    <property type="match status" value="1"/>
</dbReference>
<dbReference type="HOGENOM" id="CLU_003537_1_1_1"/>
<protein>
    <recommendedName>
        <fullName evidence="3 8">Transcription elongation factor SPT5</fullName>
    </recommendedName>
</protein>
<dbReference type="Pfam" id="PF23291">
    <property type="entry name" value="KOW4_SPT5"/>
    <property type="match status" value="1"/>
</dbReference>
<dbReference type="GO" id="GO:0006357">
    <property type="term" value="P:regulation of transcription by RNA polymerase II"/>
    <property type="evidence" value="ECO:0007669"/>
    <property type="project" value="InterPro"/>
</dbReference>
<dbReference type="SUPFAM" id="SSF50104">
    <property type="entry name" value="Translation proteins SH3-like domain"/>
    <property type="match status" value="1"/>
</dbReference>
<dbReference type="Gene3D" id="2.30.30.30">
    <property type="match status" value="3"/>
</dbReference>
<feature type="domain" description="KOW" evidence="11">
    <location>
        <begin position="500"/>
        <end position="527"/>
    </location>
</feature>
<feature type="compositionally biased region" description="Basic and acidic residues" evidence="9">
    <location>
        <begin position="35"/>
        <end position="51"/>
    </location>
</feature>
<dbReference type="EMBL" id="KE546992">
    <property type="protein sequence ID" value="EPY50802.1"/>
    <property type="molecule type" value="Genomic_DNA"/>
</dbReference>
<evidence type="ECO:0000256" key="4">
    <source>
        <dbReference type="ARBA" id="ARBA00023163"/>
    </source>
</evidence>
<dbReference type="Pfam" id="PF23284">
    <property type="entry name" value="KOW2_Spt5"/>
    <property type="match status" value="1"/>
</dbReference>
<comment type="function">
    <text evidence="6 8">The SPT4-SPT5 complex mediates both activation and inhibition of transcription elongation, and plays a role in pre-mRNA processing. This complex seems to be important for the stability of the RNA polymerase II elongation machinery on the chromatin template but not for the inherent ability of this machinery to translocate down the gene.</text>
</comment>
<dbReference type="InterPro" id="IPR008991">
    <property type="entry name" value="Translation_prot_SH3-like_sf"/>
</dbReference>
<dbReference type="Pfam" id="PF23037">
    <property type="entry name" value="KOWx_SPT5"/>
    <property type="match status" value="1"/>
</dbReference>
<dbReference type="InterPro" id="IPR024945">
    <property type="entry name" value="Spt5_C_dom"/>
</dbReference>
<dbReference type="GeneID" id="25034992"/>
<dbReference type="GO" id="GO:0032044">
    <property type="term" value="C:DSIF complex"/>
    <property type="evidence" value="ECO:0007669"/>
    <property type="project" value="EnsemblFungi"/>
</dbReference>
<reference evidence="13 14" key="1">
    <citation type="journal article" date="2011" name="Science">
        <title>Comparative functional genomics of the fission yeasts.</title>
        <authorList>
            <person name="Rhind N."/>
            <person name="Chen Z."/>
            <person name="Yassour M."/>
            <person name="Thompson D.A."/>
            <person name="Haas B.J."/>
            <person name="Habib N."/>
            <person name="Wapinski I."/>
            <person name="Roy S."/>
            <person name="Lin M.F."/>
            <person name="Heiman D.I."/>
            <person name="Young S.K."/>
            <person name="Furuya K."/>
            <person name="Guo Y."/>
            <person name="Pidoux A."/>
            <person name="Chen H.M."/>
            <person name="Robbertse B."/>
            <person name="Goldberg J.M."/>
            <person name="Aoki K."/>
            <person name="Bayne E.H."/>
            <person name="Berlin A.M."/>
            <person name="Desjardins C.A."/>
            <person name="Dobbs E."/>
            <person name="Dukaj L."/>
            <person name="Fan L."/>
            <person name="FitzGerald M.G."/>
            <person name="French C."/>
            <person name="Gujja S."/>
            <person name="Hansen K."/>
            <person name="Keifenheim D."/>
            <person name="Levin J.Z."/>
            <person name="Mosher R.A."/>
            <person name="Mueller C.A."/>
            <person name="Pfiffner J."/>
            <person name="Priest M."/>
            <person name="Russ C."/>
            <person name="Smialowska A."/>
            <person name="Swoboda P."/>
            <person name="Sykes S.M."/>
            <person name="Vaughn M."/>
            <person name="Vengrova S."/>
            <person name="Yoder R."/>
            <person name="Zeng Q."/>
            <person name="Allshire R."/>
            <person name="Baulcombe D."/>
            <person name="Birren B.W."/>
            <person name="Brown W."/>
            <person name="Ekwall K."/>
            <person name="Kellis M."/>
            <person name="Leatherwood J."/>
            <person name="Levin H."/>
            <person name="Margalit H."/>
            <person name="Martienssen R."/>
            <person name="Nieduszynski C.A."/>
            <person name="Spatafora J.W."/>
            <person name="Friedman N."/>
            <person name="Dalgaard J.Z."/>
            <person name="Baumann P."/>
            <person name="Niki H."/>
            <person name="Regev A."/>
            <person name="Nusbaum C."/>
        </authorList>
    </citation>
    <scope>NUCLEOTIDE SEQUENCE [LARGE SCALE GENOMIC DNA]</scope>
    <source>
        <strain evidence="14">OY26 / ATCC MYA-4695 / CBS 11777 / NBRC 106824 / NRRL Y48691</strain>
    </source>
</reference>
<evidence type="ECO:0000256" key="3">
    <source>
        <dbReference type="ARBA" id="ARBA00020181"/>
    </source>
</evidence>
<feature type="region of interest" description="Disordered" evidence="9">
    <location>
        <begin position="1"/>
        <end position="146"/>
    </location>
</feature>
<feature type="domain" description="KOW" evidence="11">
    <location>
        <begin position="451"/>
        <end position="478"/>
    </location>
</feature>
<dbReference type="Pfam" id="PF12815">
    <property type="entry name" value="CTD"/>
    <property type="match status" value="1"/>
</dbReference>
<dbReference type="GO" id="GO:0000785">
    <property type="term" value="C:chromatin"/>
    <property type="evidence" value="ECO:0007669"/>
    <property type="project" value="UniProtKB-ARBA"/>
</dbReference>
<dbReference type="CDD" id="cd06084">
    <property type="entry name" value="KOW_Spt5_4"/>
    <property type="match status" value="1"/>
</dbReference>
<feature type="compositionally biased region" description="Polar residues" evidence="9">
    <location>
        <begin position="804"/>
        <end position="823"/>
    </location>
</feature>
<dbReference type="InterPro" id="IPR041978">
    <property type="entry name" value="KOW_Spt5_5"/>
</dbReference>
<dbReference type="GO" id="GO:0003729">
    <property type="term" value="F:mRNA binding"/>
    <property type="evidence" value="ECO:0007669"/>
    <property type="project" value="TreeGrafter"/>
</dbReference>
<evidence type="ECO:0000259" key="11">
    <source>
        <dbReference type="SMART" id="SM00739"/>
    </source>
</evidence>
<dbReference type="FunFam" id="3.30.70.940:FF:000005">
    <property type="entry name" value="Transcription elongation factor SPT5"/>
    <property type="match status" value="1"/>
</dbReference>
<dbReference type="Proteomes" id="UP000015464">
    <property type="component" value="Unassembled WGS sequence"/>
</dbReference>
<dbReference type="CDD" id="cd06083">
    <property type="entry name" value="KOW_Spt5_3"/>
    <property type="match status" value="1"/>
</dbReference>
<evidence type="ECO:0000313" key="14">
    <source>
        <dbReference type="Proteomes" id="UP000015464"/>
    </source>
</evidence>
<sequence length="963" mass="106051">MDGNVGNADLGEERYPPGGTVHEESTEQTSPNASRRNDDTNDSLVDSKEQENVSDDEDEQGQKEDAVQGDRNGEKNEEENDAVDEEAEEDEEEEDEEELEEEEEEEEEAGGGRRKRARHERRNQFLDIEAEVDEDEEELDDEEDEIGREDGFIEEEVGGADYVSDDRRHRELDRQRQELQSVDAERLAEEYREKYGRSQTVISDTSNVPQRLLLPSVNDPNVWAVRCKVGKEKDIVFTIMRKAMDLQYTSMPLEIISAFQRDSLVGYVYVEARKQSHVLAALNGILNVYTNNMILVPIKEMPDLLKVQKQTVELLPGAYVRIKRGKYAGDLAQVDNLSENGLTARVRIVPRVDYSNSLKRSKSITRPQSRLFNESEAYKSNPTKFYRRGPRTFVFNNEEFEDGFLVKDIRISSLVTEGVNPTLDEVSKFSPSNEDLDLSSLALSVKNDHAEFQFGDVVEVFVGEQAGVGGVVETVHGTVVTIISNDGLRLDVPSRGLRKRFRHGDYVKVIAGKYKDDTGMVVRISKDEVTFLSDTMMTELTVFSRDLGEAGSAQAINSAYDLHDLVQLDVNTVGCVFSVERDTYRVVDQHGGVRTAKASQITMRHSNRRGVATDRNGTEIRVGDKVKEVGGENKEGTILHIYRAFVFLHNREIMENNGVFVARSRNVATVAAKGARISTDLTKMNPALNNGPSLPPVANIKRTIGRDKAIGATVRIRKGPMKGLLGVIKDTTDANARVELHTGNKIVPVPKENLLYTTKNGDLITYTEFIERSRGIRPGSIGNVDGPSVPSWAQGARTPAYANGGQTQSWYSGSKTPAWSSGAKTPAWNAGGKTPAWNSGNKTPAWNAGSKTPAWNSGNKTPAWNAGAKTPAWNSGGKTPAWNAGTKTPAWNAGGKTPSWNSSAASNVVGQGPAYGGFSETTWDTDDNNGSWTAPTPGGWAAPTPGGWNEDEGNSPNYVPPSP</sequence>
<dbReference type="PANTHER" id="PTHR11125">
    <property type="entry name" value="SUPPRESSOR OF TY 5"/>
    <property type="match status" value="1"/>
</dbReference>
<evidence type="ECO:0000256" key="9">
    <source>
        <dbReference type="SAM" id="MobiDB-lite"/>
    </source>
</evidence>
<dbReference type="InterPro" id="IPR014722">
    <property type="entry name" value="Rib_uL2_dom2"/>
</dbReference>
<feature type="domain" description="NusG-like N-terminal" evidence="10">
    <location>
        <begin position="219"/>
        <end position="308"/>
    </location>
</feature>
<keyword evidence="14" id="KW-1185">Reference proteome</keyword>
<dbReference type="Gene3D" id="3.30.70.940">
    <property type="entry name" value="NusG, N-terminal domain"/>
    <property type="match status" value="1"/>
</dbReference>
<dbReference type="CDD" id="cd06082">
    <property type="entry name" value="KOW_Spt5_2"/>
    <property type="match status" value="1"/>
</dbReference>
<dbReference type="CDD" id="cd06081">
    <property type="entry name" value="KOW_Spt5_1"/>
    <property type="match status" value="1"/>
</dbReference>
<name>S9X139_SCHCR</name>
<evidence type="ECO:0000256" key="1">
    <source>
        <dbReference type="ARBA" id="ARBA00004123"/>
    </source>
</evidence>
<dbReference type="Pfam" id="PF23290">
    <property type="entry name" value="KOW5_SPT5"/>
    <property type="match status" value="1"/>
</dbReference>
<dbReference type="STRING" id="653667.S9X139"/>
<dbReference type="GO" id="GO:0006368">
    <property type="term" value="P:transcription elongation by RNA polymerase II"/>
    <property type="evidence" value="ECO:0007669"/>
    <property type="project" value="EnsemblFungi"/>
</dbReference>
<evidence type="ECO:0000259" key="10">
    <source>
        <dbReference type="SMART" id="SM00738"/>
    </source>
</evidence>
<dbReference type="InterPro" id="IPR041973">
    <property type="entry name" value="KOW_Spt5_1"/>
</dbReference>
<dbReference type="InterPro" id="IPR022581">
    <property type="entry name" value="Spt5_N"/>
</dbReference>
<dbReference type="InterPro" id="IPR017071">
    <property type="entry name" value="TF_Spt5_eukaryote"/>
</dbReference>
<dbReference type="InterPro" id="IPR005824">
    <property type="entry name" value="KOW"/>
</dbReference>
<feature type="domain" description="KOW" evidence="11">
    <location>
        <begin position="313"/>
        <end position="340"/>
    </location>
</feature>
<feature type="compositionally biased region" description="Acidic residues" evidence="9">
    <location>
        <begin position="128"/>
        <end position="146"/>
    </location>
</feature>
<evidence type="ECO:0000256" key="7">
    <source>
        <dbReference type="ARBA" id="ARBA00025870"/>
    </source>
</evidence>
<dbReference type="SMART" id="SM00738">
    <property type="entry name" value="NGN"/>
    <property type="match status" value="1"/>
</dbReference>
<keyword evidence="13" id="KW-0251">Elongation factor</keyword>
<feature type="region of interest" description="Disordered" evidence="9">
    <location>
        <begin position="911"/>
        <end position="963"/>
    </location>
</feature>
<dbReference type="Pfam" id="PF03439">
    <property type="entry name" value="Spt5-NGN"/>
    <property type="match status" value="1"/>
</dbReference>
<dbReference type="PANTHER" id="PTHR11125:SF7">
    <property type="entry name" value="TRANSCRIPTION ELONGATION FACTOR SPT5"/>
    <property type="match status" value="1"/>
</dbReference>
<dbReference type="PIRSF" id="PIRSF036945">
    <property type="entry name" value="Spt5"/>
    <property type="match status" value="1"/>
</dbReference>
<dbReference type="eggNOG" id="KOG1999">
    <property type="taxonomic scope" value="Eukaryota"/>
</dbReference>
<evidence type="ECO:0000259" key="12">
    <source>
        <dbReference type="SMART" id="SM01104"/>
    </source>
</evidence>
<feature type="compositionally biased region" description="Acidic residues" evidence="9">
    <location>
        <begin position="76"/>
        <end position="109"/>
    </location>
</feature>
<dbReference type="GO" id="GO:0140463">
    <property type="term" value="F:chromatin-protein adaptor activity"/>
    <property type="evidence" value="ECO:0007669"/>
    <property type="project" value="EnsemblFungi"/>
</dbReference>
<evidence type="ECO:0000256" key="6">
    <source>
        <dbReference type="ARBA" id="ARBA00024691"/>
    </source>
</evidence>
<evidence type="ECO:0000256" key="2">
    <source>
        <dbReference type="ARBA" id="ARBA00006956"/>
    </source>
</evidence>
<dbReference type="OMA" id="YPVGYMN"/>
<dbReference type="AlphaFoldDB" id="S9X139"/>
<keyword evidence="13" id="KW-0648">Protein biosynthesis</keyword>
<comment type="subcellular location">
    <subcellularLocation>
        <location evidence="1 8">Nucleus</location>
    </subcellularLocation>
</comment>
<feature type="domain" description="KOW" evidence="11">
    <location>
        <begin position="619"/>
        <end position="644"/>
    </location>
</feature>
<feature type="domain" description="Spt5 C-terminal" evidence="12">
    <location>
        <begin position="831"/>
        <end position="963"/>
    </location>
</feature>
<dbReference type="InterPro" id="IPR041977">
    <property type="entry name" value="KOW_Spt5_4"/>
</dbReference>
<dbReference type="CDD" id="cd06085">
    <property type="entry name" value="KOW_Spt5_5"/>
    <property type="match status" value="1"/>
</dbReference>
<comment type="subunit">
    <text evidence="7">Component of the SPT4-SPT5 complex. Interacts with RNA polymerase II.</text>
</comment>
<evidence type="ECO:0000256" key="5">
    <source>
        <dbReference type="ARBA" id="ARBA00023242"/>
    </source>
</evidence>
<dbReference type="InterPro" id="IPR006645">
    <property type="entry name" value="NGN-like_dom"/>
</dbReference>
<dbReference type="InterPro" id="IPR057936">
    <property type="entry name" value="KOWx_Spt5"/>
</dbReference>
<dbReference type="RefSeq" id="XP_013024289.1">
    <property type="nucleotide sequence ID" value="XM_013168835.1"/>
</dbReference>
<feature type="region of interest" description="Disordered" evidence="9">
    <location>
        <begin position="803"/>
        <end position="828"/>
    </location>
</feature>
<dbReference type="InterPro" id="IPR005100">
    <property type="entry name" value="NGN-domain"/>
</dbReference>
<gene>
    <name evidence="13" type="ORF">SPOG_00660</name>
</gene>
<dbReference type="InterPro" id="IPR041975">
    <property type="entry name" value="KOW_Spt5_2"/>
</dbReference>
<dbReference type="GO" id="GO:0003711">
    <property type="term" value="F:transcription elongation factor activity"/>
    <property type="evidence" value="ECO:0007669"/>
    <property type="project" value="EnsemblFungi"/>
</dbReference>
<comment type="similarity">
    <text evidence="2 8">Belongs to the SPT5 family.</text>
</comment>
<dbReference type="FunFam" id="2.30.30.30:FF:000018">
    <property type="entry name" value="Transcription elongation factor SPT5"/>
    <property type="match status" value="1"/>
</dbReference>
<feature type="compositionally biased region" description="Basic and acidic residues" evidence="9">
    <location>
        <begin position="11"/>
        <end position="25"/>
    </location>
</feature>
<feature type="compositionally biased region" description="Low complexity" evidence="9">
    <location>
        <begin position="932"/>
        <end position="948"/>
    </location>
</feature>
<organism evidence="13 14">
    <name type="scientific">Schizosaccharomyces cryophilus (strain OY26 / ATCC MYA-4695 / CBS 11777 / NBRC 106824 / NRRL Y48691)</name>
    <name type="common">Fission yeast</name>
    <dbReference type="NCBI Taxonomy" id="653667"/>
    <lineage>
        <taxon>Eukaryota</taxon>
        <taxon>Fungi</taxon>
        <taxon>Dikarya</taxon>
        <taxon>Ascomycota</taxon>
        <taxon>Taphrinomycotina</taxon>
        <taxon>Schizosaccharomycetes</taxon>
        <taxon>Schizosaccharomycetales</taxon>
        <taxon>Schizosaccharomycetaceae</taxon>
        <taxon>Schizosaccharomyces</taxon>
    </lineage>
</organism>
<dbReference type="InterPro" id="IPR039385">
    <property type="entry name" value="NGN_Euk"/>
</dbReference>
<dbReference type="OrthoDB" id="28901at2759"/>
<dbReference type="Pfam" id="PF00467">
    <property type="entry name" value="KOW"/>
    <property type="match status" value="1"/>
</dbReference>
<feature type="domain" description="KOW" evidence="11">
    <location>
        <begin position="707"/>
        <end position="734"/>
    </location>
</feature>
<keyword evidence="5 8" id="KW-0539">Nucleus</keyword>
<feature type="compositionally biased region" description="Basic residues" evidence="9">
    <location>
        <begin position="112"/>
        <end position="121"/>
    </location>
</feature>
<dbReference type="GO" id="GO:0003746">
    <property type="term" value="F:translation elongation factor activity"/>
    <property type="evidence" value="ECO:0007669"/>
    <property type="project" value="UniProtKB-KW"/>
</dbReference>
<keyword evidence="4 8" id="KW-0804">Transcription</keyword>
<dbReference type="CDD" id="cd09888">
    <property type="entry name" value="NGN_Euk"/>
    <property type="match status" value="1"/>
</dbReference>
<dbReference type="SMART" id="SM01104">
    <property type="entry name" value="CTD"/>
    <property type="match status" value="1"/>
</dbReference>
<dbReference type="GO" id="GO:0032784">
    <property type="term" value="P:regulation of DNA-templated transcription elongation"/>
    <property type="evidence" value="ECO:0007669"/>
    <property type="project" value="InterPro"/>
</dbReference>
<evidence type="ECO:0000256" key="8">
    <source>
        <dbReference type="PIRNR" id="PIRNR036945"/>
    </source>
</evidence>
<proteinExistence type="inferred from homology"/>
<evidence type="ECO:0000313" key="13">
    <source>
        <dbReference type="EMBL" id="EPY50802.1"/>
    </source>
</evidence>
<feature type="compositionally biased region" description="Basic and acidic residues" evidence="9">
    <location>
        <begin position="60"/>
        <end position="75"/>
    </location>
</feature>
<accession>S9X139</accession>
<dbReference type="SMART" id="SM00739">
    <property type="entry name" value="KOW"/>
    <property type="match status" value="5"/>
</dbReference>
<dbReference type="Pfam" id="PF11942">
    <property type="entry name" value="Spt5_N"/>
    <property type="match status" value="1"/>
</dbReference>